<dbReference type="PANTHER" id="PTHR34182:SF1">
    <property type="entry name" value="PROTEIN-EXPORT MEMBRANE PROTEIN SECG"/>
    <property type="match status" value="1"/>
</dbReference>
<comment type="subcellular location">
    <subcellularLocation>
        <location evidence="1 10">Cell membrane</location>
        <topology evidence="1 10">Multi-pass membrane protein</topology>
    </subcellularLocation>
</comment>
<evidence type="ECO:0000256" key="3">
    <source>
        <dbReference type="ARBA" id="ARBA00022448"/>
    </source>
</evidence>
<evidence type="ECO:0000256" key="9">
    <source>
        <dbReference type="ARBA" id="ARBA00023136"/>
    </source>
</evidence>
<dbReference type="PANTHER" id="PTHR34182">
    <property type="entry name" value="PROTEIN-EXPORT MEMBRANE PROTEIN SECG"/>
    <property type="match status" value="1"/>
</dbReference>
<keyword evidence="3 10" id="KW-0813">Transport</keyword>
<feature type="transmembrane region" description="Helical" evidence="10">
    <location>
        <begin position="51"/>
        <end position="74"/>
    </location>
</feature>
<keyword evidence="8 10" id="KW-0811">Translocation</keyword>
<dbReference type="GO" id="GO:0005886">
    <property type="term" value="C:plasma membrane"/>
    <property type="evidence" value="ECO:0007669"/>
    <property type="project" value="UniProtKB-SubCell"/>
</dbReference>
<gene>
    <name evidence="12" type="ORF">A7E75_11405</name>
</gene>
<dbReference type="AlphaFoldDB" id="A0A1L3GHY3"/>
<evidence type="ECO:0000256" key="10">
    <source>
        <dbReference type="RuleBase" id="RU365087"/>
    </source>
</evidence>
<reference evidence="12 13" key="1">
    <citation type="journal article" date="2017" name="Genome Announc.">
        <title>Complete Genome Sequences of Two Acetylene-Fermenting Pelobacter acetylenicus Strains.</title>
        <authorList>
            <person name="Sutton J.M."/>
            <person name="Baesman S.M."/>
            <person name="Fierst J.L."/>
            <person name="Poret-Peterson A.T."/>
            <person name="Oremland R.S."/>
            <person name="Dunlap D.S."/>
            <person name="Akob D.M."/>
        </authorList>
    </citation>
    <scope>NUCLEOTIDE SEQUENCE [LARGE SCALE GENOMIC DNA]</scope>
    <source>
        <strain evidence="12 13">DSM 3247</strain>
    </source>
</reference>
<keyword evidence="6 10" id="KW-0653">Protein transport</keyword>
<evidence type="ECO:0000256" key="1">
    <source>
        <dbReference type="ARBA" id="ARBA00004651"/>
    </source>
</evidence>
<keyword evidence="5 10" id="KW-0812">Transmembrane</keyword>
<dbReference type="RefSeq" id="WP_072287397.1">
    <property type="nucleotide sequence ID" value="NZ_CP015455.1"/>
</dbReference>
<evidence type="ECO:0000256" key="11">
    <source>
        <dbReference type="SAM" id="MobiDB-lite"/>
    </source>
</evidence>
<dbReference type="KEGG" id="pace:A6070_05420"/>
<dbReference type="STRING" id="29542.A6070_05420"/>
<dbReference type="EMBL" id="CP015518">
    <property type="protein sequence ID" value="APG25556.1"/>
    <property type="molecule type" value="Genomic_DNA"/>
</dbReference>
<keyword evidence="7 10" id="KW-1133">Transmembrane helix</keyword>
<protein>
    <recommendedName>
        <fullName evidence="10">Protein-export membrane protein SecG</fullName>
    </recommendedName>
</protein>
<evidence type="ECO:0000313" key="13">
    <source>
        <dbReference type="Proteomes" id="UP000182264"/>
    </source>
</evidence>
<organism evidence="12 13">
    <name type="scientific">Syntrophotalea acetylenica</name>
    <name type="common">Pelobacter acetylenicus</name>
    <dbReference type="NCBI Taxonomy" id="29542"/>
    <lineage>
        <taxon>Bacteria</taxon>
        <taxon>Pseudomonadati</taxon>
        <taxon>Thermodesulfobacteriota</taxon>
        <taxon>Desulfuromonadia</taxon>
        <taxon>Desulfuromonadales</taxon>
        <taxon>Syntrophotaleaceae</taxon>
        <taxon>Syntrophotalea</taxon>
    </lineage>
</organism>
<evidence type="ECO:0000256" key="7">
    <source>
        <dbReference type="ARBA" id="ARBA00022989"/>
    </source>
</evidence>
<comment type="caution">
    <text evidence="10">Lacks conserved residue(s) required for the propagation of feature annotation.</text>
</comment>
<evidence type="ECO:0000313" key="12">
    <source>
        <dbReference type="EMBL" id="APG25556.1"/>
    </source>
</evidence>
<dbReference type="PRINTS" id="PR01651">
    <property type="entry name" value="SECGEXPORT"/>
</dbReference>
<dbReference type="Proteomes" id="UP000182264">
    <property type="component" value="Chromosome"/>
</dbReference>
<evidence type="ECO:0000256" key="5">
    <source>
        <dbReference type="ARBA" id="ARBA00022692"/>
    </source>
</evidence>
<keyword evidence="4 10" id="KW-1003">Cell membrane</keyword>
<comment type="function">
    <text evidence="10">Involved in protein export. Participates in an early event of protein translocation.</text>
</comment>
<dbReference type="NCBIfam" id="TIGR00810">
    <property type="entry name" value="secG"/>
    <property type="match status" value="1"/>
</dbReference>
<keyword evidence="9 10" id="KW-0472">Membrane</keyword>
<dbReference type="GO" id="GO:0009306">
    <property type="term" value="P:protein secretion"/>
    <property type="evidence" value="ECO:0007669"/>
    <property type="project" value="UniProtKB-UniRule"/>
</dbReference>
<dbReference type="GO" id="GO:0043952">
    <property type="term" value="P:protein transport by the Sec complex"/>
    <property type="evidence" value="ECO:0007669"/>
    <property type="project" value="TreeGrafter"/>
</dbReference>
<keyword evidence="13" id="KW-1185">Reference proteome</keyword>
<dbReference type="InterPro" id="IPR004692">
    <property type="entry name" value="SecG"/>
</dbReference>
<dbReference type="Pfam" id="PF03840">
    <property type="entry name" value="SecG"/>
    <property type="match status" value="1"/>
</dbReference>
<dbReference type="GO" id="GO:0065002">
    <property type="term" value="P:intracellular protein transmembrane transport"/>
    <property type="evidence" value="ECO:0007669"/>
    <property type="project" value="TreeGrafter"/>
</dbReference>
<evidence type="ECO:0000256" key="4">
    <source>
        <dbReference type="ARBA" id="ARBA00022475"/>
    </source>
</evidence>
<evidence type="ECO:0000256" key="6">
    <source>
        <dbReference type="ARBA" id="ARBA00022927"/>
    </source>
</evidence>
<name>A0A1L3GHY3_SYNAC</name>
<evidence type="ECO:0000256" key="2">
    <source>
        <dbReference type="ARBA" id="ARBA00008445"/>
    </source>
</evidence>
<feature type="region of interest" description="Disordered" evidence="11">
    <location>
        <begin position="94"/>
        <end position="117"/>
    </location>
</feature>
<dbReference type="GO" id="GO:0015450">
    <property type="term" value="F:protein-transporting ATPase activity"/>
    <property type="evidence" value="ECO:0007669"/>
    <property type="project" value="UniProtKB-UniRule"/>
</dbReference>
<accession>A0A1L3GHY3</accession>
<proteinExistence type="inferred from homology"/>
<dbReference type="OrthoDB" id="121323at2"/>
<sequence>MVTLLIVLHVLVCIALIAIVLLQGGKGAEVGAAFGGGGSQTVFGARGGASFMGKLTTGAAVVFMLTSLVLAYFYKIPGVESIMPASMTTPAAVEQGGPAEAAPAASVPAQESGPSAD</sequence>
<comment type="similarity">
    <text evidence="2 10">Belongs to the SecG family.</text>
</comment>
<evidence type="ECO:0000256" key="8">
    <source>
        <dbReference type="ARBA" id="ARBA00023010"/>
    </source>
</evidence>